<evidence type="ECO:0000256" key="11">
    <source>
        <dbReference type="RuleBase" id="RU361176"/>
    </source>
</evidence>
<dbReference type="AlphaFoldDB" id="A0A642V722"/>
<keyword evidence="7 11" id="KW-0378">Hydrolase</keyword>
<keyword evidence="8" id="KW-1015">Disulfide bond</keyword>
<comment type="catalytic activity">
    <reaction evidence="1 11">
        <text>Hydrolysis of (1-&gt;4)-beta-linkages between N-acetylmuramic acid and N-acetyl-D-glucosamine residues in a peptidoglycan and between N-acetyl-D-glucosamine residues in chitodextrins.</text>
        <dbReference type="EC" id="3.2.1.17"/>
    </reaction>
</comment>
<comment type="similarity">
    <text evidence="3 11">Belongs to the glycosyl hydrolase 25 family.</text>
</comment>
<evidence type="ECO:0000313" key="13">
    <source>
        <dbReference type="EMBL" id="KAA8915890.1"/>
    </source>
</evidence>
<evidence type="ECO:0000256" key="2">
    <source>
        <dbReference type="ARBA" id="ARBA00004613"/>
    </source>
</evidence>
<evidence type="ECO:0000256" key="3">
    <source>
        <dbReference type="ARBA" id="ARBA00010646"/>
    </source>
</evidence>
<evidence type="ECO:0000256" key="8">
    <source>
        <dbReference type="ARBA" id="ARBA00023157"/>
    </source>
</evidence>
<dbReference type="PROSITE" id="PS00953">
    <property type="entry name" value="GLYCOSYL_HYDROL_F25_1"/>
    <property type="match status" value="1"/>
</dbReference>
<evidence type="ECO:0000256" key="7">
    <source>
        <dbReference type="ARBA" id="ARBA00022801"/>
    </source>
</evidence>
<accession>A0A642V722</accession>
<dbReference type="EC" id="3.2.1.17" evidence="11"/>
<dbReference type="InterPro" id="IPR017853">
    <property type="entry name" value="GH"/>
</dbReference>
<evidence type="ECO:0000256" key="10">
    <source>
        <dbReference type="ARBA" id="ARBA00055588"/>
    </source>
</evidence>
<dbReference type="InterPro" id="IPR008270">
    <property type="entry name" value="Glyco_hydro_25_AS"/>
</dbReference>
<proteinExistence type="inferred from homology"/>
<feature type="signal peptide" evidence="12">
    <location>
        <begin position="1"/>
        <end position="18"/>
    </location>
</feature>
<reference evidence="13" key="1">
    <citation type="journal article" date="2019" name="G3 (Bethesda)">
        <title>Genome Assemblies of Two Rare Opportunistic Yeast Pathogens: Diutina rugosa (syn. Candida rugosa) and Trichomonascus ciferrii (syn. Candida ciferrii).</title>
        <authorList>
            <person name="Mixao V."/>
            <person name="Saus E."/>
            <person name="Hansen A.P."/>
            <person name="Lass-Florl C."/>
            <person name="Gabaldon T."/>
        </authorList>
    </citation>
    <scope>NUCLEOTIDE SEQUENCE</scope>
    <source>
        <strain evidence="13">CBS 4856</strain>
    </source>
</reference>
<dbReference type="Pfam" id="PF01183">
    <property type="entry name" value="Glyco_hydro_25"/>
    <property type="match status" value="1"/>
</dbReference>
<dbReference type="GO" id="GO:0009253">
    <property type="term" value="P:peptidoglycan catabolic process"/>
    <property type="evidence" value="ECO:0007669"/>
    <property type="project" value="InterPro"/>
</dbReference>
<dbReference type="Gene3D" id="3.20.20.80">
    <property type="entry name" value="Glycosidases"/>
    <property type="match status" value="1"/>
</dbReference>
<dbReference type="GO" id="GO:0016052">
    <property type="term" value="P:carbohydrate catabolic process"/>
    <property type="evidence" value="ECO:0007669"/>
    <property type="project" value="TreeGrafter"/>
</dbReference>
<dbReference type="CDD" id="cd06412">
    <property type="entry name" value="GH25_CH-type"/>
    <property type="match status" value="1"/>
</dbReference>
<dbReference type="GO" id="GO:0016998">
    <property type="term" value="P:cell wall macromolecule catabolic process"/>
    <property type="evidence" value="ECO:0007669"/>
    <property type="project" value="InterPro"/>
</dbReference>
<dbReference type="GO" id="GO:0042742">
    <property type="term" value="P:defense response to bacterium"/>
    <property type="evidence" value="ECO:0007669"/>
    <property type="project" value="UniProtKB-KW"/>
</dbReference>
<dbReference type="Proteomes" id="UP000761534">
    <property type="component" value="Unassembled WGS sequence"/>
</dbReference>
<evidence type="ECO:0000256" key="4">
    <source>
        <dbReference type="ARBA" id="ARBA00022525"/>
    </source>
</evidence>
<protein>
    <recommendedName>
        <fullName evidence="11">Lysozyme</fullName>
        <ecNumber evidence="11">3.2.1.17</ecNumber>
    </recommendedName>
</protein>
<keyword evidence="6" id="KW-0081">Bacteriolytic enzyme</keyword>
<evidence type="ECO:0000256" key="12">
    <source>
        <dbReference type="SAM" id="SignalP"/>
    </source>
</evidence>
<dbReference type="InterPro" id="IPR018077">
    <property type="entry name" value="Glyco_hydro_fam25_subgr"/>
</dbReference>
<dbReference type="OrthoDB" id="6590422at2759"/>
<dbReference type="GO" id="GO:0005576">
    <property type="term" value="C:extracellular region"/>
    <property type="evidence" value="ECO:0007669"/>
    <property type="project" value="UniProtKB-SubCell"/>
</dbReference>
<dbReference type="SMART" id="SM00641">
    <property type="entry name" value="Glyco_25"/>
    <property type="match status" value="1"/>
</dbReference>
<organism evidence="13 14">
    <name type="scientific">Trichomonascus ciferrii</name>
    <dbReference type="NCBI Taxonomy" id="44093"/>
    <lineage>
        <taxon>Eukaryota</taxon>
        <taxon>Fungi</taxon>
        <taxon>Dikarya</taxon>
        <taxon>Ascomycota</taxon>
        <taxon>Saccharomycotina</taxon>
        <taxon>Dipodascomycetes</taxon>
        <taxon>Dipodascales</taxon>
        <taxon>Trichomonascaceae</taxon>
        <taxon>Trichomonascus</taxon>
        <taxon>Trichomonascus ciferrii complex</taxon>
    </lineage>
</organism>
<comment type="caution">
    <text evidence="13">The sequence shown here is derived from an EMBL/GenBank/DDBJ whole genome shotgun (WGS) entry which is preliminary data.</text>
</comment>
<comment type="subcellular location">
    <subcellularLocation>
        <location evidence="2">Secreted</location>
    </subcellularLocation>
</comment>
<evidence type="ECO:0000256" key="5">
    <source>
        <dbReference type="ARBA" id="ARBA00022529"/>
    </source>
</evidence>
<dbReference type="InterPro" id="IPR002053">
    <property type="entry name" value="Glyco_hydro_25"/>
</dbReference>
<comment type="function">
    <text evidence="10">This enzyme has both lysozyme (acetylmuramidase) and diacetylmuramidase activities.</text>
</comment>
<evidence type="ECO:0000256" key="6">
    <source>
        <dbReference type="ARBA" id="ARBA00022638"/>
    </source>
</evidence>
<name>A0A642V722_9ASCO</name>
<gene>
    <name evidence="13" type="ORF">TRICI_001904</name>
</gene>
<dbReference type="PANTHER" id="PTHR34135">
    <property type="entry name" value="LYSOZYME"/>
    <property type="match status" value="1"/>
</dbReference>
<evidence type="ECO:0000256" key="9">
    <source>
        <dbReference type="ARBA" id="ARBA00023295"/>
    </source>
</evidence>
<dbReference type="FunFam" id="3.20.20.80:FF:000060">
    <property type="entry name" value="Lysozyme M1"/>
    <property type="match status" value="1"/>
</dbReference>
<dbReference type="GO" id="GO:0031640">
    <property type="term" value="P:killing of cells of another organism"/>
    <property type="evidence" value="ECO:0007669"/>
    <property type="project" value="UniProtKB-KW"/>
</dbReference>
<dbReference type="GO" id="GO:0003796">
    <property type="term" value="F:lysozyme activity"/>
    <property type="evidence" value="ECO:0007669"/>
    <property type="project" value="UniProtKB-EC"/>
</dbReference>
<dbReference type="PROSITE" id="PS51904">
    <property type="entry name" value="GLYCOSYL_HYDROL_F25_2"/>
    <property type="match status" value="1"/>
</dbReference>
<sequence>MKFSLTLALLSIIPAALGKLLGQDVSHYQGNVDWKAQKEAGSNFAFIKATESTTYIDSSFNANYNGAADAGIIRGAYHFARPAASSGKSQANYFLKHGGGWSGDGKTLPGALDLEFNPDGDTCYGLSTSDMVAWIKDFSDTYHAETNRYPVIYTTKSWWDQCTGSSTAFGKTHPLWLARYADAPGANPAGWSVYSFWQFNDKGTLAGDNNYWNGDLDGLKKFAKIAE</sequence>
<dbReference type="EMBL" id="SWFS01000131">
    <property type="protein sequence ID" value="KAA8915890.1"/>
    <property type="molecule type" value="Genomic_DNA"/>
</dbReference>
<keyword evidence="9 11" id="KW-0326">Glycosidase</keyword>
<evidence type="ECO:0000313" key="14">
    <source>
        <dbReference type="Proteomes" id="UP000761534"/>
    </source>
</evidence>
<keyword evidence="4" id="KW-0964">Secreted</keyword>
<evidence type="ECO:0000256" key="1">
    <source>
        <dbReference type="ARBA" id="ARBA00000632"/>
    </source>
</evidence>
<dbReference type="VEuPathDB" id="FungiDB:TRICI_001904"/>
<dbReference type="SUPFAM" id="SSF51445">
    <property type="entry name" value="(Trans)glycosidases"/>
    <property type="match status" value="1"/>
</dbReference>
<dbReference type="PANTHER" id="PTHR34135:SF2">
    <property type="entry name" value="LYSOZYME"/>
    <property type="match status" value="1"/>
</dbReference>
<feature type="chain" id="PRO_5024897425" description="Lysozyme" evidence="12">
    <location>
        <begin position="19"/>
        <end position="227"/>
    </location>
</feature>
<keyword evidence="12" id="KW-0732">Signal</keyword>
<keyword evidence="5" id="KW-0929">Antimicrobial</keyword>
<keyword evidence="14" id="KW-1185">Reference proteome</keyword>